<evidence type="ECO:0000256" key="4">
    <source>
        <dbReference type="ARBA" id="ARBA00022833"/>
    </source>
</evidence>
<evidence type="ECO:0000259" key="12">
    <source>
        <dbReference type="SMART" id="SM00829"/>
    </source>
</evidence>
<proteinExistence type="inferred from homology"/>
<sequence length="363" mass="38960">MSSSTRIENMQNPSLLLYGPKSAKYEDRPIPELGNHDVLVRIAYVGVCGSDVHFWNEGGFTKKVSTSSPITMGHETSGTIHSIGPLVSTVKPGDRVAVEPGVPCRYCKPCKAGSYHFCKDMRFAAAPPDGHGALTKFFRSAEDFVYKIPEKVGLDEAVLVEPLAVGVHATRLVDVRPGEKVVVMGSGTVGLMCAAVSKVFGAESVVIVDILEKKLEFARGWFGCETFKAEMGSSAEENSESLLEKFGLEDDGVDVVIEASGAASSIETGIHLLRRGGKYVQTGLGKPKIEFPIVALSEKELMVRGCFRYGPGDFELATSLIARGIIDAKALISSTRPFEEAVSAWEATGRGEGIKNLIKGVED</sequence>
<evidence type="ECO:0000313" key="13">
    <source>
        <dbReference type="EMBL" id="KAF2661863.1"/>
    </source>
</evidence>
<evidence type="ECO:0000256" key="1">
    <source>
        <dbReference type="ARBA" id="ARBA00001947"/>
    </source>
</evidence>
<comment type="similarity">
    <text evidence="2 11">Belongs to the zinc-containing alcohol dehydrogenase family.</text>
</comment>
<comment type="cofactor">
    <cofactor evidence="1 11">
        <name>Zn(2+)</name>
        <dbReference type="ChEBI" id="CHEBI:29105"/>
    </cofactor>
</comment>
<dbReference type="Proteomes" id="UP000799324">
    <property type="component" value="Unassembled WGS sequence"/>
</dbReference>
<dbReference type="CDD" id="cd05285">
    <property type="entry name" value="sorbitol_DH"/>
    <property type="match status" value="1"/>
</dbReference>
<dbReference type="PROSITE" id="PS00059">
    <property type="entry name" value="ADH_ZINC"/>
    <property type="match status" value="1"/>
</dbReference>
<gene>
    <name evidence="13" type="ORF">K491DRAFT_773457</name>
</gene>
<keyword evidence="3 11" id="KW-0479">Metal-binding</keyword>
<organism evidence="13 14">
    <name type="scientific">Lophiostoma macrostomum CBS 122681</name>
    <dbReference type="NCBI Taxonomy" id="1314788"/>
    <lineage>
        <taxon>Eukaryota</taxon>
        <taxon>Fungi</taxon>
        <taxon>Dikarya</taxon>
        <taxon>Ascomycota</taxon>
        <taxon>Pezizomycotina</taxon>
        <taxon>Dothideomycetes</taxon>
        <taxon>Pleosporomycetidae</taxon>
        <taxon>Pleosporales</taxon>
        <taxon>Lophiostomataceae</taxon>
        <taxon>Lophiostoma</taxon>
    </lineage>
</organism>
<dbReference type="FunFam" id="3.40.50.720:FF:000068">
    <property type="entry name" value="Sorbitol dehydrogenase"/>
    <property type="match status" value="1"/>
</dbReference>
<evidence type="ECO:0000256" key="11">
    <source>
        <dbReference type="RuleBase" id="RU361277"/>
    </source>
</evidence>
<name>A0A6A6TSE6_9PLEO</name>
<evidence type="ECO:0000256" key="2">
    <source>
        <dbReference type="ARBA" id="ARBA00008072"/>
    </source>
</evidence>
<feature type="domain" description="Enoyl reductase (ER)" evidence="12">
    <location>
        <begin position="19"/>
        <end position="358"/>
    </location>
</feature>
<dbReference type="EMBL" id="MU004291">
    <property type="protein sequence ID" value="KAF2661863.1"/>
    <property type="molecule type" value="Genomic_DNA"/>
</dbReference>
<dbReference type="OrthoDB" id="3941538at2759"/>
<dbReference type="PANTHER" id="PTHR43161:SF9">
    <property type="entry name" value="SORBITOL DEHYDROGENASE"/>
    <property type="match status" value="1"/>
</dbReference>
<dbReference type="Pfam" id="PF08240">
    <property type="entry name" value="ADH_N"/>
    <property type="match status" value="1"/>
</dbReference>
<dbReference type="InterPro" id="IPR020843">
    <property type="entry name" value="ER"/>
</dbReference>
<comment type="pathway">
    <text evidence="8">Carbohydrate degradation; L-arabinose degradation via L-arabinitol; D-xylulose 5-phosphate from L-arabinose (fungal route): step 4/5.</text>
</comment>
<evidence type="ECO:0000256" key="3">
    <source>
        <dbReference type="ARBA" id="ARBA00022723"/>
    </source>
</evidence>
<dbReference type="InterPro" id="IPR011032">
    <property type="entry name" value="GroES-like_sf"/>
</dbReference>
<dbReference type="EC" id="1.1.1.9" evidence="9"/>
<dbReference type="SUPFAM" id="SSF51735">
    <property type="entry name" value="NAD(P)-binding Rossmann-fold domains"/>
    <property type="match status" value="1"/>
</dbReference>
<evidence type="ECO:0000313" key="14">
    <source>
        <dbReference type="Proteomes" id="UP000799324"/>
    </source>
</evidence>
<evidence type="ECO:0000256" key="8">
    <source>
        <dbReference type="ARBA" id="ARBA00025713"/>
    </source>
</evidence>
<dbReference type="Gene3D" id="3.40.50.720">
    <property type="entry name" value="NAD(P)-binding Rossmann-like Domain"/>
    <property type="match status" value="1"/>
</dbReference>
<dbReference type="Gene3D" id="3.90.180.10">
    <property type="entry name" value="Medium-chain alcohol dehydrogenases, catalytic domain"/>
    <property type="match status" value="1"/>
</dbReference>
<evidence type="ECO:0000256" key="6">
    <source>
        <dbReference type="ARBA" id="ARBA00023027"/>
    </source>
</evidence>
<evidence type="ECO:0000256" key="7">
    <source>
        <dbReference type="ARBA" id="ARBA00024843"/>
    </source>
</evidence>
<dbReference type="GO" id="GO:0006062">
    <property type="term" value="P:sorbitol catabolic process"/>
    <property type="evidence" value="ECO:0007669"/>
    <property type="project" value="TreeGrafter"/>
</dbReference>
<reference evidence="13" key="1">
    <citation type="journal article" date="2020" name="Stud. Mycol.">
        <title>101 Dothideomycetes genomes: a test case for predicting lifestyles and emergence of pathogens.</title>
        <authorList>
            <person name="Haridas S."/>
            <person name="Albert R."/>
            <person name="Binder M."/>
            <person name="Bloem J."/>
            <person name="Labutti K."/>
            <person name="Salamov A."/>
            <person name="Andreopoulos B."/>
            <person name="Baker S."/>
            <person name="Barry K."/>
            <person name="Bills G."/>
            <person name="Bluhm B."/>
            <person name="Cannon C."/>
            <person name="Castanera R."/>
            <person name="Culley D."/>
            <person name="Daum C."/>
            <person name="Ezra D."/>
            <person name="Gonzalez J."/>
            <person name="Henrissat B."/>
            <person name="Kuo A."/>
            <person name="Liang C."/>
            <person name="Lipzen A."/>
            <person name="Lutzoni F."/>
            <person name="Magnuson J."/>
            <person name="Mondo S."/>
            <person name="Nolan M."/>
            <person name="Ohm R."/>
            <person name="Pangilinan J."/>
            <person name="Park H.-J."/>
            <person name="Ramirez L."/>
            <person name="Alfaro M."/>
            <person name="Sun H."/>
            <person name="Tritt A."/>
            <person name="Yoshinaga Y."/>
            <person name="Zwiers L.-H."/>
            <person name="Turgeon B."/>
            <person name="Goodwin S."/>
            <person name="Spatafora J."/>
            <person name="Crous P."/>
            <person name="Grigoriev I."/>
        </authorList>
    </citation>
    <scope>NUCLEOTIDE SEQUENCE</scope>
    <source>
        <strain evidence="13">CBS 122681</strain>
    </source>
</reference>
<keyword evidence="6" id="KW-0520">NAD</keyword>
<comment type="function">
    <text evidence="7">Xylitol dehydrogenase which catalyzes the conversion of xylitol to D-xylulose. Xylose is a major component of hemicelluloses such as xylan. Most fungi utilize D-xylose via three enzymatic reactions, xylose reductase (XR), xylitol dehydrogenase (XDH), and xylulokinase, to form xylulose 5-phosphate, which enters pentose phosphate pathway.</text>
</comment>
<evidence type="ECO:0000256" key="5">
    <source>
        <dbReference type="ARBA" id="ARBA00023002"/>
    </source>
</evidence>
<dbReference type="InterPro" id="IPR013154">
    <property type="entry name" value="ADH-like_N"/>
</dbReference>
<dbReference type="Pfam" id="PF00107">
    <property type="entry name" value="ADH_zinc_N"/>
    <property type="match status" value="1"/>
</dbReference>
<protein>
    <recommendedName>
        <fullName evidence="9">D-xylulose reductase</fullName>
        <ecNumber evidence="9">1.1.1.9</ecNumber>
    </recommendedName>
    <alternativeName>
        <fullName evidence="10">Xylitol dehydrogenase A</fullName>
    </alternativeName>
</protein>
<dbReference type="SUPFAM" id="SSF50129">
    <property type="entry name" value="GroES-like"/>
    <property type="match status" value="1"/>
</dbReference>
<keyword evidence="14" id="KW-1185">Reference proteome</keyword>
<dbReference type="AlphaFoldDB" id="A0A6A6TSE6"/>
<evidence type="ECO:0000256" key="10">
    <source>
        <dbReference type="ARBA" id="ARBA00030139"/>
    </source>
</evidence>
<dbReference type="GO" id="GO:0008270">
    <property type="term" value="F:zinc ion binding"/>
    <property type="evidence" value="ECO:0007669"/>
    <property type="project" value="InterPro"/>
</dbReference>
<dbReference type="InterPro" id="IPR036291">
    <property type="entry name" value="NAD(P)-bd_dom_sf"/>
</dbReference>
<dbReference type="GO" id="GO:0046526">
    <property type="term" value="F:D-xylulose reductase activity"/>
    <property type="evidence" value="ECO:0007669"/>
    <property type="project" value="UniProtKB-EC"/>
</dbReference>
<keyword evidence="5" id="KW-0560">Oxidoreductase</keyword>
<dbReference type="InterPro" id="IPR045306">
    <property type="entry name" value="SDH-like"/>
</dbReference>
<keyword evidence="4 11" id="KW-0862">Zinc</keyword>
<accession>A0A6A6TSE6</accession>
<dbReference type="InterPro" id="IPR013149">
    <property type="entry name" value="ADH-like_C"/>
</dbReference>
<dbReference type="GO" id="GO:0003939">
    <property type="term" value="F:L-iditol 2-dehydrogenase (NAD+) activity"/>
    <property type="evidence" value="ECO:0007669"/>
    <property type="project" value="TreeGrafter"/>
</dbReference>
<dbReference type="PANTHER" id="PTHR43161">
    <property type="entry name" value="SORBITOL DEHYDROGENASE"/>
    <property type="match status" value="1"/>
</dbReference>
<dbReference type="SMART" id="SM00829">
    <property type="entry name" value="PKS_ER"/>
    <property type="match status" value="1"/>
</dbReference>
<dbReference type="InterPro" id="IPR002328">
    <property type="entry name" value="ADH_Zn_CS"/>
</dbReference>
<evidence type="ECO:0000256" key="9">
    <source>
        <dbReference type="ARBA" id="ARBA00026119"/>
    </source>
</evidence>